<reference evidence="1" key="1">
    <citation type="submission" date="2023-03" db="EMBL/GenBank/DDBJ databases">
        <title>Andean soil-derived lignocellulolytic bacterial consortium as a source of novel taxa and putative plastic-active enzymes.</title>
        <authorList>
            <person name="Diaz-Garcia L."/>
            <person name="Chuvochina M."/>
            <person name="Feuerriegel G."/>
            <person name="Bunk B."/>
            <person name="Sproer C."/>
            <person name="Streit W.R."/>
            <person name="Rodriguez L.M."/>
            <person name="Overmann J."/>
            <person name="Jimenez D.J."/>
        </authorList>
    </citation>
    <scope>NUCLEOTIDE SEQUENCE</scope>
    <source>
        <strain evidence="1">MAG 876</strain>
    </source>
</reference>
<organism evidence="1 2">
    <name type="scientific">Candidatus Pseudomonas phytovorans</name>
    <dbReference type="NCBI Taxonomy" id="3121377"/>
    <lineage>
        <taxon>Bacteria</taxon>
        <taxon>Pseudomonadati</taxon>
        <taxon>Pseudomonadota</taxon>
        <taxon>Gammaproteobacteria</taxon>
        <taxon>Pseudomonadales</taxon>
        <taxon>Pseudomonadaceae</taxon>
        <taxon>Pseudomonas</taxon>
    </lineage>
</organism>
<proteinExistence type="predicted"/>
<sequence>MSVAHAVQQLPGSRYRTCAAGFAADAPVSGEGAPGIVQGKAWQIAADFSRMGQGEG</sequence>
<dbReference type="AlphaFoldDB" id="A0AAJ6BA55"/>
<accession>A0AAJ6BA55</accession>
<gene>
    <name evidence="1" type="ORF">P0Y58_18270</name>
</gene>
<evidence type="ECO:0000313" key="2">
    <source>
        <dbReference type="Proteomes" id="UP001216329"/>
    </source>
</evidence>
<name>A0AAJ6BA55_9PSED</name>
<evidence type="ECO:0000313" key="1">
    <source>
        <dbReference type="EMBL" id="WEK28852.1"/>
    </source>
</evidence>
<dbReference type="Proteomes" id="UP001216329">
    <property type="component" value="Chromosome"/>
</dbReference>
<protein>
    <submittedName>
        <fullName evidence="1">Uncharacterized protein</fullName>
    </submittedName>
</protein>
<dbReference type="EMBL" id="CP119325">
    <property type="protein sequence ID" value="WEK28852.1"/>
    <property type="molecule type" value="Genomic_DNA"/>
</dbReference>